<dbReference type="Pfam" id="PF13911">
    <property type="entry name" value="AhpC-TSA_2"/>
    <property type="match status" value="1"/>
</dbReference>
<dbReference type="PANTHER" id="PTHR28630">
    <property type="match status" value="1"/>
</dbReference>
<dbReference type="Ensembl" id="ENSELUT00000003833.3">
    <property type="protein sequence ID" value="ENSELUP00000032210.2"/>
    <property type="gene ID" value="ENSELUG00000010014.3"/>
</dbReference>
<protein>
    <recommendedName>
        <fullName evidence="6">Peroxiredoxin-like 2A</fullName>
    </recommendedName>
    <alternativeName>
        <fullName evidence="8">Peroxiredoxin-like 2 activated in M-CSF stimulated monocytes</fullName>
    </alternativeName>
    <alternativeName>
        <fullName evidence="7">Redox-regulatory protein FAM213A</fullName>
    </alternativeName>
</protein>
<dbReference type="Proteomes" id="UP000265140">
    <property type="component" value="Chromosome 5"/>
</dbReference>
<keyword evidence="11" id="KW-1185">Reference proteome</keyword>
<proteinExistence type="inferred from homology"/>
<keyword evidence="9" id="KW-0812">Transmembrane</keyword>
<keyword evidence="9" id="KW-0472">Membrane</keyword>
<evidence type="ECO:0000256" key="5">
    <source>
        <dbReference type="ARBA" id="ARBA00023787"/>
    </source>
</evidence>
<reference evidence="10" key="2">
    <citation type="submission" date="2020-02" db="EMBL/GenBank/DDBJ databases">
        <title>Esox lucius (northern pike) genome, fEsoLuc1, primary haplotype.</title>
        <authorList>
            <person name="Myers G."/>
            <person name="Karagic N."/>
            <person name="Meyer A."/>
            <person name="Pippel M."/>
            <person name="Reichard M."/>
            <person name="Winkler S."/>
            <person name="Tracey A."/>
            <person name="Sims Y."/>
            <person name="Howe K."/>
            <person name="Rhie A."/>
            <person name="Formenti G."/>
            <person name="Durbin R."/>
            <person name="Fedrigo O."/>
            <person name="Jarvis E.D."/>
        </authorList>
    </citation>
    <scope>NUCLEOTIDE SEQUENCE [LARGE SCALE GENOMIC DNA]</scope>
</reference>
<reference evidence="11" key="1">
    <citation type="journal article" date="2014" name="PLoS ONE">
        <title>The genome and linkage map of the northern pike (Esox lucius): conserved synteny revealed between the salmonid sister group and the Neoteleostei.</title>
        <authorList>
            <person name="Rondeau E.B."/>
            <person name="Minkley D.R."/>
            <person name="Leong J.S."/>
            <person name="Messmer A.M."/>
            <person name="Jantzen J.R."/>
            <person name="von Schalburg K.R."/>
            <person name="Lemon C."/>
            <person name="Bird N.H."/>
            <person name="Koop B.F."/>
        </authorList>
    </citation>
    <scope>NUCLEOTIDE SEQUENCE</scope>
</reference>
<reference evidence="10" key="4">
    <citation type="submission" date="2025-09" db="UniProtKB">
        <authorList>
            <consortium name="Ensembl"/>
        </authorList>
    </citation>
    <scope>IDENTIFICATION</scope>
</reference>
<evidence type="ECO:0000256" key="8">
    <source>
        <dbReference type="ARBA" id="ARBA00032129"/>
    </source>
</evidence>
<dbReference type="AlphaFoldDB" id="A0A3P8ZTJ8"/>
<evidence type="ECO:0000256" key="1">
    <source>
        <dbReference type="ARBA" id="ARBA00004496"/>
    </source>
</evidence>
<accession>A0A3P8ZTJ8</accession>
<evidence type="ECO:0000256" key="4">
    <source>
        <dbReference type="ARBA" id="ARBA00023284"/>
    </source>
</evidence>
<dbReference type="CDD" id="cd02970">
    <property type="entry name" value="PRX_like2"/>
    <property type="match status" value="1"/>
</dbReference>
<dbReference type="Bgee" id="ENSELUG00000010014">
    <property type="expression patterns" value="Expressed in mesonephros and 14 other cell types or tissues"/>
</dbReference>
<evidence type="ECO:0000313" key="11">
    <source>
        <dbReference type="Proteomes" id="UP000265140"/>
    </source>
</evidence>
<dbReference type="GeneTree" id="ENSGT00940000164872"/>
<comment type="subcellular location">
    <subcellularLocation>
        <location evidence="1">Cytoplasm</location>
    </subcellularLocation>
</comment>
<evidence type="ECO:0000256" key="7">
    <source>
        <dbReference type="ARBA" id="ARBA00032058"/>
    </source>
</evidence>
<dbReference type="InterPro" id="IPR032801">
    <property type="entry name" value="PXL2A/B/C"/>
</dbReference>
<keyword evidence="9" id="KW-1133">Transmembrane helix</keyword>
<dbReference type="GO" id="GO:0016209">
    <property type="term" value="F:antioxidant activity"/>
    <property type="evidence" value="ECO:0007669"/>
    <property type="project" value="UniProtKB-KW"/>
</dbReference>
<keyword evidence="3" id="KW-0049">Antioxidant</keyword>
<organism evidence="10 11">
    <name type="scientific">Esox lucius</name>
    <name type="common">Northern pike</name>
    <dbReference type="NCBI Taxonomy" id="8010"/>
    <lineage>
        <taxon>Eukaryota</taxon>
        <taxon>Metazoa</taxon>
        <taxon>Chordata</taxon>
        <taxon>Craniata</taxon>
        <taxon>Vertebrata</taxon>
        <taxon>Euteleostomi</taxon>
        <taxon>Actinopterygii</taxon>
        <taxon>Neopterygii</taxon>
        <taxon>Teleostei</taxon>
        <taxon>Protacanthopterygii</taxon>
        <taxon>Esociformes</taxon>
        <taxon>Esocidae</taxon>
        <taxon>Esox</taxon>
    </lineage>
</organism>
<evidence type="ECO:0000256" key="9">
    <source>
        <dbReference type="SAM" id="Phobius"/>
    </source>
</evidence>
<dbReference type="FunCoup" id="A0A3P8ZTJ8">
    <property type="interactions" value="371"/>
</dbReference>
<dbReference type="InParanoid" id="A0A3P8ZTJ8"/>
<dbReference type="GO" id="GO:0005737">
    <property type="term" value="C:cytoplasm"/>
    <property type="evidence" value="ECO:0007669"/>
    <property type="project" value="UniProtKB-SubCell"/>
</dbReference>
<dbReference type="OrthoDB" id="40334at2759"/>
<evidence type="ECO:0000256" key="3">
    <source>
        <dbReference type="ARBA" id="ARBA00022862"/>
    </source>
</evidence>
<dbReference type="OMA" id="LTMGMWS"/>
<feature type="transmembrane region" description="Helical" evidence="9">
    <location>
        <begin position="12"/>
        <end position="32"/>
    </location>
</feature>
<evidence type="ECO:0000313" key="10">
    <source>
        <dbReference type="Ensembl" id="ENSELUP00000032210.2"/>
    </source>
</evidence>
<comment type="similarity">
    <text evidence="5">Belongs to the peroxiredoxin-like PRXL2 family. PRXL2A subfamily.</text>
</comment>
<evidence type="ECO:0000256" key="2">
    <source>
        <dbReference type="ARBA" id="ARBA00022490"/>
    </source>
</evidence>
<keyword evidence="4" id="KW-0676">Redox-active center</keyword>
<evidence type="ECO:0000256" key="6">
    <source>
        <dbReference type="ARBA" id="ARBA00023849"/>
    </source>
</evidence>
<keyword evidence="2" id="KW-0963">Cytoplasm</keyword>
<sequence length="227" mass="24913">LSFLLEGEILSLEVWTVGLGVLVAWLVGLILVNTDLFLPKSAPSTLEQLESTLLKTTTGDEETFEARGLWEENGAVVMAVRRPGCSLCREEAAGLSSLKPQLDELGVPLYAVVKEDIGTEIQEFRPYFSGEIFVDEEQAFYGPKPRRMGLGFSLARLGVWQNLLRARKKGYEGNRKGKGLILGGVYVIGAGKNGILLEHREKEFGDKADLPSVLQSAQKTKKGKQFG</sequence>
<dbReference type="PANTHER" id="PTHR28630:SF31">
    <property type="entry name" value="PEROXIREDOXIN-LIKE 2A"/>
    <property type="match status" value="1"/>
</dbReference>
<name>A0A3P8ZTJ8_ESOLU</name>
<reference evidence="10" key="3">
    <citation type="submission" date="2025-08" db="UniProtKB">
        <authorList>
            <consortium name="Ensembl"/>
        </authorList>
    </citation>
    <scope>IDENTIFICATION</scope>
</reference>